<keyword evidence="2" id="KW-1185">Reference proteome</keyword>
<dbReference type="RefSeq" id="WP_422862836.1">
    <property type="nucleotide sequence ID" value="NZ_JAMSKV010000002.1"/>
</dbReference>
<dbReference type="EMBL" id="JAMSKV010000002">
    <property type="protein sequence ID" value="MCQ8277386.1"/>
    <property type="molecule type" value="Genomic_DNA"/>
</dbReference>
<reference evidence="1 2" key="1">
    <citation type="submission" date="2022-06" db="EMBL/GenBank/DDBJ databases">
        <title>Endosaccharibacter gen. nov., sp. nov., endophytic bacteria isolated from sugarcane.</title>
        <authorList>
            <person name="Pitiwittayakul N."/>
            <person name="Yukphan P."/>
            <person name="Charoenyingcharoen P."/>
            <person name="Tanasupawat S."/>
        </authorList>
    </citation>
    <scope>NUCLEOTIDE SEQUENCE [LARGE SCALE GENOMIC DNA]</scope>
    <source>
        <strain evidence="1 2">KSS8</strain>
    </source>
</reference>
<evidence type="ECO:0000313" key="1">
    <source>
        <dbReference type="EMBL" id="MCQ8277386.1"/>
    </source>
</evidence>
<protein>
    <submittedName>
        <fullName evidence="1">Uncharacterized protein</fullName>
    </submittedName>
</protein>
<sequence>MGATTGQFVFDVTETTKITDAGKPAIFAEGWEPVFIYTGLETLAVLCFRHKDGQMASWYLDEAFDRRGGSVGELHGELRLQLTVRAGRLFDGLWRKIMLTPVPPPLDEREKGFFQLPEATRRDLLDLYLNSFDAATTFKPVDSFDPNRAESEIVDLGNSRILMRARHLHTLFNPGLLQDQLPNFLQTGAMSLPSPSDGSPMPSCHAVAMHGVIHAYRCVEPETQTVMFVMAGEIFFRPIALFVPDGRLCVALDLNPIRGQMPELFREFFARIMQHGDLLAGYFAEPNIKPVHVWRGITAMHIGHVLWNDISGISQMMRRVPPDVLPTFRLFDAAMHPEMYGPLDVIFPELEGKIDRDPRSFQDGVPDFYRNRECPVRSSAMTVPRDVRERISAMLKPMSGSSPAAQCQQARKAGIPVILFGLRVENRTAVNLEAFCEALVDQLSASLGRCILVVDGHNSRPGDPDNFIWSHGELSAKTRPIDYERTLTEHMRDHSAGTRVTVIDTIGLPISESLACGQQAQALVAIWGAGLAKYRWVNNIPGLIVTNHHNLSQLGDLHLYDSPLAMELPTPVRFIDDSLVHDEPDAPLMVPLGPDFIPSICNFSIDEAGAMATVHAVLADLGLTDH</sequence>
<gene>
    <name evidence="1" type="ORF">NFI95_02840</name>
</gene>
<proteinExistence type="predicted"/>
<organism evidence="1 2">
    <name type="scientific">Endosaccharibacter trunci</name>
    <dbReference type="NCBI Taxonomy" id="2812733"/>
    <lineage>
        <taxon>Bacteria</taxon>
        <taxon>Pseudomonadati</taxon>
        <taxon>Pseudomonadota</taxon>
        <taxon>Alphaproteobacteria</taxon>
        <taxon>Acetobacterales</taxon>
        <taxon>Acetobacteraceae</taxon>
        <taxon>Endosaccharibacter</taxon>
    </lineage>
</organism>
<evidence type="ECO:0000313" key="2">
    <source>
        <dbReference type="Proteomes" id="UP001524587"/>
    </source>
</evidence>
<name>A0ABT1W3E6_9PROT</name>
<accession>A0ABT1W3E6</accession>
<dbReference type="Proteomes" id="UP001524587">
    <property type="component" value="Unassembled WGS sequence"/>
</dbReference>
<comment type="caution">
    <text evidence="1">The sequence shown here is derived from an EMBL/GenBank/DDBJ whole genome shotgun (WGS) entry which is preliminary data.</text>
</comment>